<dbReference type="SUPFAM" id="SSF53955">
    <property type="entry name" value="Lysozyme-like"/>
    <property type="match status" value="1"/>
</dbReference>
<proteinExistence type="predicted"/>
<feature type="chain" id="PRO_5043409818" evidence="1">
    <location>
        <begin position="34"/>
        <end position="333"/>
    </location>
</feature>
<keyword evidence="1" id="KW-0732">Signal</keyword>
<protein>
    <submittedName>
        <fullName evidence="3">Lytic murein transglycosylase</fullName>
    </submittedName>
</protein>
<evidence type="ECO:0000259" key="2">
    <source>
        <dbReference type="Pfam" id="PF13406"/>
    </source>
</evidence>
<dbReference type="GO" id="GO:0008933">
    <property type="term" value="F:peptidoglycan lytic transglycosylase activity"/>
    <property type="evidence" value="ECO:0007669"/>
    <property type="project" value="TreeGrafter"/>
</dbReference>
<dbReference type="PANTHER" id="PTHR30163:SF8">
    <property type="entry name" value="LYTIC MUREIN TRANSGLYCOSYLASE"/>
    <property type="match status" value="1"/>
</dbReference>
<feature type="domain" description="Transglycosylase SLT" evidence="2">
    <location>
        <begin position="39"/>
        <end position="328"/>
    </location>
</feature>
<feature type="signal peptide" evidence="1">
    <location>
        <begin position="1"/>
        <end position="33"/>
    </location>
</feature>
<gene>
    <name evidence="3" type="ORF">SIL87_08200</name>
</gene>
<dbReference type="InterPro" id="IPR023346">
    <property type="entry name" value="Lysozyme-like_dom_sf"/>
</dbReference>
<dbReference type="EMBL" id="JAWXYB010000018">
    <property type="protein sequence ID" value="MDX5930741.1"/>
    <property type="molecule type" value="Genomic_DNA"/>
</dbReference>
<sequence>MKRRTLLAAAPLAALPLAALPLAGAFAPATARAAQPADFSGFLAGLSNRARQQGVPDSIVTQALGGLAPDSRVIHLDSHQPEFTLTWAQYSARVVTQARIKDGHAKELALRPIFANLRRRFGVDAAPMMGIWGIETDFGVIQGNFQVIDSLATLAWFRNSTFFANEAIAAMKIAARGDAPLPGLIGSWAGAMGQPQFMPSVYLTTAVNYSGQGTPNIWTSVPDTLASIANYLHKAHWIPGLPSSEPVLIPAGFNAGLAGRDHRLPLARWQQLGVHRLADAAILPPTTEASLLLPDGPTGAAYLAYANFTSIRRYNPSDLYALAVGELGRLIAA</sequence>
<dbReference type="InterPro" id="IPR031304">
    <property type="entry name" value="SLT_2"/>
</dbReference>
<dbReference type="InterPro" id="IPR011970">
    <property type="entry name" value="MltB_2"/>
</dbReference>
<evidence type="ECO:0000256" key="1">
    <source>
        <dbReference type="SAM" id="SignalP"/>
    </source>
</evidence>
<dbReference type="RefSeq" id="WP_319613669.1">
    <property type="nucleotide sequence ID" value="NZ_JAWXYB010000018.1"/>
</dbReference>
<dbReference type="GO" id="GO:0009253">
    <property type="term" value="P:peptidoglycan catabolic process"/>
    <property type="evidence" value="ECO:0007669"/>
    <property type="project" value="TreeGrafter"/>
</dbReference>
<dbReference type="Gene3D" id="1.10.530.10">
    <property type="match status" value="1"/>
</dbReference>
<comment type="caution">
    <text evidence="3">The sequence shown here is derived from an EMBL/GenBank/DDBJ whole genome shotgun (WGS) entry which is preliminary data.</text>
</comment>
<reference evidence="3 4" key="1">
    <citation type="submission" date="2023-11" db="EMBL/GenBank/DDBJ databases">
        <title>MicrobeMod: A computational toolkit for identifying prokaryotic methylation and restriction-modification with nanopore sequencing.</title>
        <authorList>
            <person name="Crits-Christoph A."/>
            <person name="Kang S.C."/>
            <person name="Lee H."/>
            <person name="Ostrov N."/>
        </authorList>
    </citation>
    <scope>NUCLEOTIDE SEQUENCE [LARGE SCALE GENOMIC DNA]</scope>
    <source>
        <strain evidence="3 4">DSMZ 700</strain>
    </source>
</reference>
<organism evidence="3 4">
    <name type="scientific">Acidiphilium acidophilum</name>
    <name type="common">Thiobacillus acidophilus</name>
    <dbReference type="NCBI Taxonomy" id="76588"/>
    <lineage>
        <taxon>Bacteria</taxon>
        <taxon>Pseudomonadati</taxon>
        <taxon>Pseudomonadota</taxon>
        <taxon>Alphaproteobacteria</taxon>
        <taxon>Acetobacterales</taxon>
        <taxon>Acidocellaceae</taxon>
        <taxon>Acidiphilium</taxon>
    </lineage>
</organism>
<accession>A0AAW9DPB1</accession>
<name>A0AAW9DPB1_ACIAO</name>
<dbReference type="AlphaFoldDB" id="A0AAW9DPB1"/>
<dbReference type="PANTHER" id="PTHR30163">
    <property type="entry name" value="MEMBRANE-BOUND LYTIC MUREIN TRANSGLYCOSYLASE B"/>
    <property type="match status" value="1"/>
</dbReference>
<dbReference type="NCBIfam" id="TIGR02283">
    <property type="entry name" value="MltB_2"/>
    <property type="match status" value="1"/>
</dbReference>
<evidence type="ECO:0000313" key="3">
    <source>
        <dbReference type="EMBL" id="MDX5930741.1"/>
    </source>
</evidence>
<keyword evidence="4" id="KW-1185">Reference proteome</keyword>
<evidence type="ECO:0000313" key="4">
    <source>
        <dbReference type="Proteomes" id="UP001279553"/>
    </source>
</evidence>
<dbReference type="Gene3D" id="1.10.8.350">
    <property type="entry name" value="Bacterial muramidase"/>
    <property type="match status" value="1"/>
</dbReference>
<dbReference type="InterPro" id="IPR043426">
    <property type="entry name" value="MltB-like"/>
</dbReference>
<dbReference type="Pfam" id="PF13406">
    <property type="entry name" value="SLT_2"/>
    <property type="match status" value="1"/>
</dbReference>
<dbReference type="Proteomes" id="UP001279553">
    <property type="component" value="Unassembled WGS sequence"/>
</dbReference>